<dbReference type="SUPFAM" id="SSF52540">
    <property type="entry name" value="P-loop containing nucleoside triphosphate hydrolases"/>
    <property type="match status" value="2"/>
</dbReference>
<dbReference type="CDD" id="cd03249">
    <property type="entry name" value="ABC_MTABC3_MDL1_MDL2"/>
    <property type="match status" value="2"/>
</dbReference>
<feature type="domain" description="ABC transporter" evidence="12">
    <location>
        <begin position="1085"/>
        <end position="1329"/>
    </location>
</feature>
<name>A0ABM4WBS5_COFAR</name>
<gene>
    <name evidence="15" type="primary">LOC113728237</name>
</gene>
<comment type="subcellular location">
    <subcellularLocation>
        <location evidence="1">Membrane</location>
        <topology evidence="1">Multi-pass membrane protein</topology>
    </subcellularLocation>
</comment>
<feature type="transmembrane region" description="Helical" evidence="11">
    <location>
        <begin position="251"/>
        <end position="270"/>
    </location>
</feature>
<evidence type="ECO:0000256" key="11">
    <source>
        <dbReference type="SAM" id="Phobius"/>
    </source>
</evidence>
<feature type="region of interest" description="Disordered" evidence="10">
    <location>
        <begin position="693"/>
        <end position="739"/>
    </location>
</feature>
<dbReference type="CDD" id="cd18577">
    <property type="entry name" value="ABC_6TM_Pgp_ABCB1_D1_like"/>
    <property type="match status" value="1"/>
</dbReference>
<evidence type="ECO:0000259" key="12">
    <source>
        <dbReference type="PROSITE" id="PS50893"/>
    </source>
</evidence>
<dbReference type="SUPFAM" id="SSF90123">
    <property type="entry name" value="ABC transporter transmembrane region"/>
    <property type="match status" value="2"/>
</dbReference>
<evidence type="ECO:0000256" key="4">
    <source>
        <dbReference type="ARBA" id="ARBA00022692"/>
    </source>
</evidence>
<dbReference type="Gene3D" id="3.40.50.300">
    <property type="entry name" value="P-loop containing nucleotide triphosphate hydrolases"/>
    <property type="match status" value="2"/>
</dbReference>
<feature type="compositionally biased region" description="Polar residues" evidence="10">
    <location>
        <begin position="709"/>
        <end position="718"/>
    </location>
</feature>
<feature type="domain" description="ABC transmembrane type-1" evidence="13">
    <location>
        <begin position="767"/>
        <end position="1064"/>
    </location>
</feature>
<evidence type="ECO:0000256" key="1">
    <source>
        <dbReference type="ARBA" id="ARBA00004141"/>
    </source>
</evidence>
<evidence type="ECO:0000256" key="2">
    <source>
        <dbReference type="ARBA" id="ARBA00007577"/>
    </source>
</evidence>
<feature type="transmembrane region" description="Helical" evidence="11">
    <location>
        <begin position="803"/>
        <end position="827"/>
    </location>
</feature>
<evidence type="ECO:0000256" key="5">
    <source>
        <dbReference type="ARBA" id="ARBA00022737"/>
    </source>
</evidence>
<dbReference type="PROSITE" id="PS00211">
    <property type="entry name" value="ABC_TRANSPORTER_1"/>
    <property type="match status" value="2"/>
</dbReference>
<keyword evidence="9 11" id="KW-0472">Membrane</keyword>
<feature type="transmembrane region" description="Helical" evidence="11">
    <location>
        <begin position="177"/>
        <end position="199"/>
    </location>
</feature>
<feature type="transmembrane region" description="Helical" evidence="11">
    <location>
        <begin position="353"/>
        <end position="380"/>
    </location>
</feature>
<evidence type="ECO:0000313" key="14">
    <source>
        <dbReference type="Proteomes" id="UP001652660"/>
    </source>
</evidence>
<dbReference type="PROSITE" id="PS50893">
    <property type="entry name" value="ABC_TRANSPORTER_2"/>
    <property type="match status" value="2"/>
</dbReference>
<comment type="similarity">
    <text evidence="2">Belongs to the ABC transporter superfamily. ABCB family. Multidrug resistance exporter (TC 3.A.1.201) subfamily.</text>
</comment>
<keyword evidence="5" id="KW-0677">Repeat</keyword>
<protein>
    <submittedName>
        <fullName evidence="15">ABC transporter B family member 19-like</fullName>
    </submittedName>
</protein>
<evidence type="ECO:0000259" key="13">
    <source>
        <dbReference type="PROSITE" id="PS50929"/>
    </source>
</evidence>
<dbReference type="InterPro" id="IPR027417">
    <property type="entry name" value="P-loop_NTPase"/>
</dbReference>
<dbReference type="RefSeq" id="XP_071929235.1">
    <property type="nucleotide sequence ID" value="XM_072073134.1"/>
</dbReference>
<evidence type="ECO:0000256" key="3">
    <source>
        <dbReference type="ARBA" id="ARBA00022448"/>
    </source>
</evidence>
<dbReference type="SMART" id="SM00382">
    <property type="entry name" value="AAA"/>
    <property type="match status" value="2"/>
</dbReference>
<keyword evidence="7" id="KW-0067">ATP-binding</keyword>
<evidence type="ECO:0000256" key="9">
    <source>
        <dbReference type="ARBA" id="ARBA00023136"/>
    </source>
</evidence>
<evidence type="ECO:0000256" key="10">
    <source>
        <dbReference type="SAM" id="MobiDB-lite"/>
    </source>
</evidence>
<evidence type="ECO:0000256" key="6">
    <source>
        <dbReference type="ARBA" id="ARBA00022741"/>
    </source>
</evidence>
<keyword evidence="6" id="KW-0547">Nucleotide-binding</keyword>
<feature type="domain" description="ABC transporter" evidence="12">
    <location>
        <begin position="452"/>
        <end position="688"/>
    </location>
</feature>
<reference evidence="15" key="1">
    <citation type="submission" date="2025-08" db="UniProtKB">
        <authorList>
            <consortium name="RefSeq"/>
        </authorList>
    </citation>
    <scope>IDENTIFICATION</scope>
    <source>
        <tissue evidence="15">Leaves</tissue>
    </source>
</reference>
<keyword evidence="8 11" id="KW-1133">Transmembrane helix</keyword>
<feature type="transmembrane region" description="Helical" evidence="11">
    <location>
        <begin position="762"/>
        <end position="791"/>
    </location>
</feature>
<feature type="transmembrane region" description="Helical" evidence="11">
    <location>
        <begin position="988"/>
        <end position="1009"/>
    </location>
</feature>
<dbReference type="InterPro" id="IPR039421">
    <property type="entry name" value="Type_1_exporter"/>
</dbReference>
<evidence type="ECO:0000313" key="15">
    <source>
        <dbReference type="RefSeq" id="XP_071929235.1"/>
    </source>
</evidence>
<proteinExistence type="inferred from homology"/>
<feature type="compositionally biased region" description="Basic and acidic residues" evidence="10">
    <location>
        <begin position="84"/>
        <end position="97"/>
    </location>
</feature>
<dbReference type="InterPro" id="IPR003439">
    <property type="entry name" value="ABC_transporter-like_ATP-bd"/>
</dbReference>
<feature type="domain" description="ABC transmembrane type-1" evidence="13">
    <location>
        <begin position="130"/>
        <end position="418"/>
    </location>
</feature>
<dbReference type="Gene3D" id="1.20.1560.10">
    <property type="entry name" value="ABC transporter type 1, transmembrane domain"/>
    <property type="match status" value="1"/>
</dbReference>
<feature type="transmembrane region" description="Helical" evidence="11">
    <location>
        <begin position="276"/>
        <end position="294"/>
    </location>
</feature>
<dbReference type="InterPro" id="IPR003593">
    <property type="entry name" value="AAA+_ATPase"/>
</dbReference>
<accession>A0ABM4WBS5</accession>
<feature type="region of interest" description="Disordered" evidence="10">
    <location>
        <begin position="64"/>
        <end position="102"/>
    </location>
</feature>
<organism evidence="14 15">
    <name type="scientific">Coffea arabica</name>
    <name type="common">Arabian coffee</name>
    <dbReference type="NCBI Taxonomy" id="13443"/>
    <lineage>
        <taxon>Eukaryota</taxon>
        <taxon>Viridiplantae</taxon>
        <taxon>Streptophyta</taxon>
        <taxon>Embryophyta</taxon>
        <taxon>Tracheophyta</taxon>
        <taxon>Spermatophyta</taxon>
        <taxon>Magnoliopsida</taxon>
        <taxon>eudicotyledons</taxon>
        <taxon>Gunneridae</taxon>
        <taxon>Pentapetalae</taxon>
        <taxon>asterids</taxon>
        <taxon>lamiids</taxon>
        <taxon>Gentianales</taxon>
        <taxon>Rubiaceae</taxon>
        <taxon>Ixoroideae</taxon>
        <taxon>Gardenieae complex</taxon>
        <taxon>Bertiereae - Coffeeae clade</taxon>
        <taxon>Coffeeae</taxon>
        <taxon>Coffea</taxon>
    </lineage>
</organism>
<dbReference type="InterPro" id="IPR011527">
    <property type="entry name" value="ABC1_TM_dom"/>
</dbReference>
<keyword evidence="14" id="KW-1185">Reference proteome</keyword>
<dbReference type="Pfam" id="PF00005">
    <property type="entry name" value="ABC_tran"/>
    <property type="match status" value="2"/>
</dbReference>
<dbReference type="InterPro" id="IPR017871">
    <property type="entry name" value="ABC_transporter-like_CS"/>
</dbReference>
<dbReference type="Pfam" id="PF00664">
    <property type="entry name" value="ABC_membrane"/>
    <property type="match status" value="2"/>
</dbReference>
<dbReference type="PROSITE" id="PS50929">
    <property type="entry name" value="ABC_TM1F"/>
    <property type="match status" value="2"/>
</dbReference>
<feature type="transmembrane region" description="Helical" evidence="11">
    <location>
        <begin position="392"/>
        <end position="410"/>
    </location>
</feature>
<dbReference type="PANTHER" id="PTHR43394">
    <property type="entry name" value="ATP-DEPENDENT PERMEASE MDL1, MITOCHONDRIAL"/>
    <property type="match status" value="1"/>
</dbReference>
<evidence type="ECO:0000256" key="7">
    <source>
        <dbReference type="ARBA" id="ARBA00022840"/>
    </source>
</evidence>
<dbReference type="Proteomes" id="UP001652660">
    <property type="component" value="Chromosome 2c"/>
</dbReference>
<dbReference type="CDD" id="cd18578">
    <property type="entry name" value="ABC_6TM_Pgp_ABCB1_D2_like"/>
    <property type="match status" value="1"/>
</dbReference>
<keyword evidence="4 11" id="KW-0812">Transmembrane</keyword>
<dbReference type="InterPro" id="IPR036640">
    <property type="entry name" value="ABC1_TM_sf"/>
</dbReference>
<keyword evidence="3" id="KW-0813">Transport</keyword>
<dbReference type="PANTHER" id="PTHR43394:SF11">
    <property type="entry name" value="ATP-BINDING CASSETTE TRANSPORTER"/>
    <property type="match status" value="1"/>
</dbReference>
<sequence length="1334" mass="147234">MDILQYIPVGHSNHQTQCNSNRQTSSPALLLLTSSKNTYICMYTLPAETTSTKCNTLEKTPLKIKAPHSGGRAGGMQEVVDDQQIQKKREHSHDARPDPTTAATDENIISGLAFRQLLSYADAWDWVMMVTGTLGSIIHGLAQPIGYFLLGRALDAYGNNISDTDAMVKALKQVVPYVWYMAIATFPAGVVETGCWMHASQRQVSRLRLAFLRAVLRQEMGAFDTDLSSAKVITGITDHMRIIQDAIGEKLGHFLSCLATFVSGVLVAFISCWEVSLLTLFVVPLILFIGANYTKKMNSISATKLTYLSEATSLVEQTISQIKTVYAFVGENRATKSLSKCLEKQLILSKQEALIKGAGTGMFQTVTFTSWALIVWVGAVVVVNKRSTGGDVIAAVMSILFGAISLTYAAPDMQIFNQAKAAGKEVFQVIQRKSAINSDSKGKILEAIDGNIDLRNIYFAYPSRQEKVILQGFSFSIPAGKVVALVGSSGCGKSTIISLLARFYDPEKGDIFIDNHNIKELDLKFLRRNIGLVSQEPSLFAGTIKDNIKIGKMDADDEEIQHAALLANADSFICQLPDKYLTEVGQRGLQLSGGQKQRIAIARAILKNPPILLLDEATSALDSESEKLVQEALDTAMKGRTVILIAHRLSTIINADMIVVVENGKVSESGTHDYLLDTSKSYNNLFRMQNIYQESDPRPKDSNEETASDKMQVSSQYLNHHEKPTSPLNRNLRDPPKEQEHKEITTTTIFFRMWFGLNRKEISNICIASFAAAFAGISKPVFGYCIITIGVTYYQTNAKRTVGWYSIFFSSIGILSLFAHTVQHYLFGVVGEKAMTNLRQALFTATLRNELAWYEKPENSVGSLTSRIINETSTVKSIIADRMSVIVQCISSILIATIVSMKVNWRMGLVAWAVMPCHFIGGLVQAKSARGFSSDTNAAHSELVALASESATNIKTVASFCHEDQILKKAKLSLKTPLRKSRRESAKYGIIQGVSICLWNIAHAVALWYTTYLVERGQASFENGIRSYQIFSLTVPSITELWTLLPTVFSAISILTPVFETFDRHTEIEPDKPAETQFERIKGDIEFKNISFKYPSRQEMTVLDNFSLKIEAGTKVALVGPSGAGKSSVLALLLRFYDAKEGSVLVDGKSIKHYNLRLLRLQIGLVQQEPLLFSFSIRDNICYGNQEASEAEIIEVSRQANIHEFISTLPDGYHTVVGEKGCLLSGGQKQRIAIARALLKRPAVMLLDEATSALDAESERAVVSALELPKVTNTRDFISKMTQITVAHRLSTVMRSDIIVVMDRGQVVEIGPHSSLITAPEGVYSKLYRLQGMK</sequence>
<evidence type="ECO:0000256" key="8">
    <source>
        <dbReference type="ARBA" id="ARBA00022989"/>
    </source>
</evidence>
<dbReference type="GeneID" id="113728237"/>